<dbReference type="Gene3D" id="3.40.50.300">
    <property type="entry name" value="P-loop containing nucleotide triphosphate hydrolases"/>
    <property type="match status" value="1"/>
</dbReference>
<feature type="compositionally biased region" description="Low complexity" evidence="1">
    <location>
        <begin position="196"/>
        <end position="205"/>
    </location>
</feature>
<sequence length="219" mass="23799">MSTAQVVVLAGPSGAGKSRLAERLGLPVLRLDDFYKDGDDPTLPRIDHGANAGLVDWDHPDSWHQDDAMAALRELCATGRSEVPIYEIAQNGRCGSRTVDLHGSTRFVAEGIFAPDVVAACREEGLLAAAYCITQHPLVTFWRRLSRDLREHRKPPLVLVRRGYALARDQRRVVAHALRQGCRRATGDQAYAELTASARAGSGSHSDSRSDSRSDSGSA</sequence>
<dbReference type="EMBL" id="CAFBMW010000008">
    <property type="protein sequence ID" value="CAB4931354.1"/>
    <property type="molecule type" value="Genomic_DNA"/>
</dbReference>
<evidence type="ECO:0000313" key="2">
    <source>
        <dbReference type="EMBL" id="CAB4931354.1"/>
    </source>
</evidence>
<protein>
    <submittedName>
        <fullName evidence="2">Unannotated protein</fullName>
    </submittedName>
</protein>
<proteinExistence type="predicted"/>
<feature type="region of interest" description="Disordered" evidence="1">
    <location>
        <begin position="195"/>
        <end position="219"/>
    </location>
</feature>
<evidence type="ECO:0000256" key="1">
    <source>
        <dbReference type="SAM" id="MobiDB-lite"/>
    </source>
</evidence>
<reference evidence="2" key="1">
    <citation type="submission" date="2020-05" db="EMBL/GenBank/DDBJ databases">
        <authorList>
            <person name="Chiriac C."/>
            <person name="Salcher M."/>
            <person name="Ghai R."/>
            <person name="Kavagutti S V."/>
        </authorList>
    </citation>
    <scope>NUCLEOTIDE SEQUENCE</scope>
</reference>
<feature type="compositionally biased region" description="Basic and acidic residues" evidence="1">
    <location>
        <begin position="206"/>
        <end position="219"/>
    </location>
</feature>
<dbReference type="AlphaFoldDB" id="A0A6J7IM15"/>
<gene>
    <name evidence="2" type="ORF">UFOPK3662_01240</name>
</gene>
<dbReference type="SUPFAM" id="SSF52540">
    <property type="entry name" value="P-loop containing nucleoside triphosphate hydrolases"/>
    <property type="match status" value="1"/>
</dbReference>
<organism evidence="2">
    <name type="scientific">freshwater metagenome</name>
    <dbReference type="NCBI Taxonomy" id="449393"/>
    <lineage>
        <taxon>unclassified sequences</taxon>
        <taxon>metagenomes</taxon>
        <taxon>ecological metagenomes</taxon>
    </lineage>
</organism>
<dbReference type="InterPro" id="IPR027417">
    <property type="entry name" value="P-loop_NTPase"/>
</dbReference>
<name>A0A6J7IM15_9ZZZZ</name>
<accession>A0A6J7IM15</accession>